<evidence type="ECO:0000313" key="7">
    <source>
        <dbReference type="Proteomes" id="UP000324233"/>
    </source>
</evidence>
<gene>
    <name evidence="6" type="primary">sadH_2</name>
    <name evidence="6" type="ORF">OJF2_76300</name>
</gene>
<dbReference type="SUPFAM" id="SSF51735">
    <property type="entry name" value="NAD(P)-binding Rossmann-fold domains"/>
    <property type="match status" value="1"/>
</dbReference>
<dbReference type="GO" id="GO:0016491">
    <property type="term" value="F:oxidoreductase activity"/>
    <property type="evidence" value="ECO:0007669"/>
    <property type="project" value="UniProtKB-KW"/>
</dbReference>
<dbReference type="RefSeq" id="WP_148598387.1">
    <property type="nucleotide sequence ID" value="NZ_CP042997.1"/>
</dbReference>
<dbReference type="InterPro" id="IPR036291">
    <property type="entry name" value="NAD(P)-bd_dom_sf"/>
</dbReference>
<dbReference type="NCBIfam" id="NF005495">
    <property type="entry name" value="PRK07109.1"/>
    <property type="match status" value="1"/>
</dbReference>
<dbReference type="InterPro" id="IPR020904">
    <property type="entry name" value="Sc_DH/Rdtase_CS"/>
</dbReference>
<dbReference type="PRINTS" id="PR00081">
    <property type="entry name" value="GDHRDH"/>
</dbReference>
<evidence type="ECO:0000313" key="6">
    <source>
        <dbReference type="EMBL" id="QEH39018.1"/>
    </source>
</evidence>
<dbReference type="InterPro" id="IPR002347">
    <property type="entry name" value="SDR_fam"/>
</dbReference>
<dbReference type="AlphaFoldDB" id="A0A5B9WED3"/>
<feature type="region of interest" description="Disordered" evidence="4">
    <location>
        <begin position="264"/>
        <end position="295"/>
    </location>
</feature>
<dbReference type="Proteomes" id="UP000324233">
    <property type="component" value="Chromosome"/>
</dbReference>
<keyword evidence="2 6" id="KW-0560">Oxidoreductase</keyword>
<accession>A0A5B9WED3</accession>
<dbReference type="Gene3D" id="3.40.50.720">
    <property type="entry name" value="NAD(P)-binding Rossmann-like Domain"/>
    <property type="match status" value="1"/>
</dbReference>
<dbReference type="PANTHER" id="PTHR44196">
    <property type="entry name" value="DEHYDROGENASE/REDUCTASE SDR FAMILY MEMBER 7B"/>
    <property type="match status" value="1"/>
</dbReference>
<evidence type="ECO:0000256" key="4">
    <source>
        <dbReference type="SAM" id="MobiDB-lite"/>
    </source>
</evidence>
<dbReference type="Pfam" id="PF00106">
    <property type="entry name" value="adh_short"/>
    <property type="match status" value="1"/>
</dbReference>
<organism evidence="6 7">
    <name type="scientific">Aquisphaera giovannonii</name>
    <dbReference type="NCBI Taxonomy" id="406548"/>
    <lineage>
        <taxon>Bacteria</taxon>
        <taxon>Pseudomonadati</taxon>
        <taxon>Planctomycetota</taxon>
        <taxon>Planctomycetia</taxon>
        <taxon>Isosphaerales</taxon>
        <taxon>Isosphaeraceae</taxon>
        <taxon>Aquisphaera</taxon>
    </lineage>
</organism>
<dbReference type="EMBL" id="CP042997">
    <property type="protein sequence ID" value="QEH39018.1"/>
    <property type="molecule type" value="Genomic_DNA"/>
</dbReference>
<reference evidence="6 7" key="1">
    <citation type="submission" date="2019-08" db="EMBL/GenBank/DDBJ databases">
        <title>Deep-cultivation of Planctomycetes and their phenomic and genomic characterization uncovers novel biology.</title>
        <authorList>
            <person name="Wiegand S."/>
            <person name="Jogler M."/>
            <person name="Boedeker C."/>
            <person name="Pinto D."/>
            <person name="Vollmers J."/>
            <person name="Rivas-Marin E."/>
            <person name="Kohn T."/>
            <person name="Peeters S.H."/>
            <person name="Heuer A."/>
            <person name="Rast P."/>
            <person name="Oberbeckmann S."/>
            <person name="Bunk B."/>
            <person name="Jeske O."/>
            <person name="Meyerdierks A."/>
            <person name="Storesund J.E."/>
            <person name="Kallscheuer N."/>
            <person name="Luecker S."/>
            <person name="Lage O.M."/>
            <person name="Pohl T."/>
            <person name="Merkel B.J."/>
            <person name="Hornburger P."/>
            <person name="Mueller R.-W."/>
            <person name="Bruemmer F."/>
            <person name="Labrenz M."/>
            <person name="Spormann A.M."/>
            <person name="Op den Camp H."/>
            <person name="Overmann J."/>
            <person name="Amann R."/>
            <person name="Jetten M.S.M."/>
            <person name="Mascher T."/>
            <person name="Medema M.H."/>
            <person name="Devos D.P."/>
            <person name="Kaster A.-K."/>
            <person name="Ovreas L."/>
            <person name="Rohde M."/>
            <person name="Galperin M.Y."/>
            <person name="Jogler C."/>
        </authorList>
    </citation>
    <scope>NUCLEOTIDE SEQUENCE [LARGE SCALE GENOMIC DNA]</scope>
    <source>
        <strain evidence="6 7">OJF2</strain>
    </source>
</reference>
<comment type="similarity">
    <text evidence="1 3">Belongs to the short-chain dehydrogenases/reductases (SDR) family.</text>
</comment>
<dbReference type="OrthoDB" id="9810734at2"/>
<evidence type="ECO:0000256" key="1">
    <source>
        <dbReference type="ARBA" id="ARBA00006484"/>
    </source>
</evidence>
<protein>
    <submittedName>
        <fullName evidence="6">Oxidoreductase SadH</fullName>
        <ecNumber evidence="6">1.-.-.-</ecNumber>
    </submittedName>
</protein>
<dbReference type="FunFam" id="3.40.50.720:FF:000084">
    <property type="entry name" value="Short-chain dehydrogenase reductase"/>
    <property type="match status" value="1"/>
</dbReference>
<evidence type="ECO:0000256" key="2">
    <source>
        <dbReference type="ARBA" id="ARBA00023002"/>
    </source>
</evidence>
<dbReference type="EC" id="1.-.-.-" evidence="6"/>
<sequence>MRKPLHEQAVVITGASSGIGRQTALEFARRGASLTLAARNDAALRALAEEIRHNGGKAQVVVTDVAEWDQVDRLAREAVAKYGRVDTWVNNAGVSVYAHFEDLSIEEIDRVIQVDLMGQIYGAKAILPHMRKQGSGTIINVGSMVSKRSVPLQSIYSAAKHAVKGFTDALRIELEHERAGIQVTLILPGSINTPFFSNARSKMGYKAAPPNPVYQPEAVAEAIVHAAEHPLRDVFIGFAAKAADLIERVSPDLGDQLQLAGGYGFESQKSGEPDNGRDNLLGPVAGPGRTHGEHAGHASSWYTRVFELNPGLKYAAAGLAAVGTVGLVAALARRTARPSLPLPSLDGHGNGYGRALASGIDSGLRTIGVKS</sequence>
<dbReference type="GO" id="GO:0016020">
    <property type="term" value="C:membrane"/>
    <property type="evidence" value="ECO:0007669"/>
    <property type="project" value="TreeGrafter"/>
</dbReference>
<dbReference type="KEGG" id="agv:OJF2_76300"/>
<dbReference type="PANTHER" id="PTHR44196:SF1">
    <property type="entry name" value="DEHYDROGENASE_REDUCTASE SDR FAMILY MEMBER 7B"/>
    <property type="match status" value="1"/>
</dbReference>
<dbReference type="SMART" id="SM00822">
    <property type="entry name" value="PKS_KR"/>
    <property type="match status" value="1"/>
</dbReference>
<feature type="domain" description="Ketoreductase" evidence="5">
    <location>
        <begin position="8"/>
        <end position="194"/>
    </location>
</feature>
<dbReference type="CDD" id="cd05360">
    <property type="entry name" value="SDR_c3"/>
    <property type="match status" value="1"/>
</dbReference>
<evidence type="ECO:0000259" key="5">
    <source>
        <dbReference type="SMART" id="SM00822"/>
    </source>
</evidence>
<evidence type="ECO:0000256" key="3">
    <source>
        <dbReference type="RuleBase" id="RU000363"/>
    </source>
</evidence>
<proteinExistence type="inferred from homology"/>
<dbReference type="PROSITE" id="PS00061">
    <property type="entry name" value="ADH_SHORT"/>
    <property type="match status" value="1"/>
</dbReference>
<dbReference type="InterPro" id="IPR057326">
    <property type="entry name" value="KR_dom"/>
</dbReference>
<dbReference type="PRINTS" id="PR00080">
    <property type="entry name" value="SDRFAMILY"/>
</dbReference>
<keyword evidence="7" id="KW-1185">Reference proteome</keyword>
<name>A0A5B9WED3_9BACT</name>